<dbReference type="AlphaFoldDB" id="A0A037ZIE9"/>
<dbReference type="GO" id="GO:0006488">
    <property type="term" value="P:dolichol-linked oligosaccharide biosynthetic process"/>
    <property type="evidence" value="ECO:0007669"/>
    <property type="project" value="InterPro"/>
</dbReference>
<reference evidence="1 2" key="1">
    <citation type="submission" date="2014-03" db="EMBL/GenBank/DDBJ databases">
        <title>Draft Genome Sequence of Actibacterium mucosum KCTC 23349, a Marine Alphaproteobacterium with Complex Ionic Requirements Isolated from Mediterranean Seawater at Malvarrosa Beach, Valencia, Spain.</title>
        <authorList>
            <person name="Arahal D.R."/>
            <person name="Shao Z."/>
            <person name="Lai Q."/>
            <person name="Pujalte M.J."/>
        </authorList>
    </citation>
    <scope>NUCLEOTIDE SEQUENCE [LARGE SCALE GENOMIC DNA]</scope>
    <source>
        <strain evidence="1 2">KCTC 23349</strain>
    </source>
</reference>
<dbReference type="OrthoDB" id="555447at2"/>
<evidence type="ECO:0000313" key="2">
    <source>
        <dbReference type="Proteomes" id="UP000026249"/>
    </source>
</evidence>
<name>A0A037ZIE9_9RHOB</name>
<dbReference type="EMBL" id="JFKE01000007">
    <property type="protein sequence ID" value="KAJ54605.1"/>
    <property type="molecule type" value="Genomic_DNA"/>
</dbReference>
<dbReference type="RefSeq" id="WP_035261496.1">
    <property type="nucleotide sequence ID" value="NZ_JFKE01000007.1"/>
</dbReference>
<organism evidence="1 2">
    <name type="scientific">Actibacterium mucosum KCTC 23349</name>
    <dbReference type="NCBI Taxonomy" id="1454373"/>
    <lineage>
        <taxon>Bacteria</taxon>
        <taxon>Pseudomonadati</taxon>
        <taxon>Pseudomonadota</taxon>
        <taxon>Alphaproteobacteria</taxon>
        <taxon>Rhodobacterales</taxon>
        <taxon>Roseobacteraceae</taxon>
        <taxon>Actibacterium</taxon>
    </lineage>
</organism>
<sequence>MTNDKPTLLAVSSTGGHWEQLMLLSPAFEGSDTWYACTDGEQGKRHKLGQFVAIKDYNQNQPLKMLAGLWETFRLYRRVKPDVIISTGAAPGLLCLVWGRVFGAKTIWVDSVANSEQLSLSGRLALKVATVVYTQWEHLGGTSAPVFRGSIL</sequence>
<gene>
    <name evidence="1" type="ORF">ACMU_18030</name>
</gene>
<evidence type="ECO:0008006" key="3">
    <source>
        <dbReference type="Google" id="ProtNLM"/>
    </source>
</evidence>
<dbReference type="Pfam" id="PF08660">
    <property type="entry name" value="Alg14"/>
    <property type="match status" value="1"/>
</dbReference>
<evidence type="ECO:0000313" key="1">
    <source>
        <dbReference type="EMBL" id="KAJ54605.1"/>
    </source>
</evidence>
<proteinExistence type="predicted"/>
<dbReference type="InterPro" id="IPR013969">
    <property type="entry name" value="Oligosacch_biosynth_Alg14"/>
</dbReference>
<dbReference type="STRING" id="1454373.ACMU_18030"/>
<dbReference type="Gene3D" id="3.40.50.2000">
    <property type="entry name" value="Glycogen Phosphorylase B"/>
    <property type="match status" value="1"/>
</dbReference>
<comment type="caution">
    <text evidence="1">The sequence shown here is derived from an EMBL/GenBank/DDBJ whole genome shotgun (WGS) entry which is preliminary data.</text>
</comment>
<dbReference type="SUPFAM" id="SSF53756">
    <property type="entry name" value="UDP-Glycosyltransferase/glycogen phosphorylase"/>
    <property type="match status" value="1"/>
</dbReference>
<accession>A0A037ZIE9</accession>
<dbReference type="Proteomes" id="UP000026249">
    <property type="component" value="Unassembled WGS sequence"/>
</dbReference>
<protein>
    <recommendedName>
        <fullName evidence="3">Glucuronosyltransferase</fullName>
    </recommendedName>
</protein>
<keyword evidence="2" id="KW-1185">Reference proteome</keyword>